<accession>A0ABS3SPV3</accession>
<keyword evidence="4" id="KW-1185">Reference proteome</keyword>
<dbReference type="PANTHER" id="PTHR10885">
    <property type="entry name" value="ISOPENTENYL-DIPHOSPHATE DELTA-ISOMERASE"/>
    <property type="match status" value="1"/>
</dbReference>
<dbReference type="Gene3D" id="3.90.79.10">
    <property type="entry name" value="Nucleoside Triphosphate Pyrophosphohydrolase"/>
    <property type="match status" value="1"/>
</dbReference>
<protein>
    <submittedName>
        <fullName evidence="3">NUDIX domain-containing protein</fullName>
    </submittedName>
</protein>
<evidence type="ECO:0000313" key="3">
    <source>
        <dbReference type="EMBL" id="MBO3097739.1"/>
    </source>
</evidence>
<gene>
    <name evidence="3" type="ORF">J4051_05640</name>
</gene>
<sequence>MSEEYIDILNADGSPTGKSCLKSEIHRKGYYHNTAHVWFYNAEAEILLARRAASKTICPLLWDVSVAGHVDSGETITQAAVRETYEEIGIEVTETLLDKIGIYECFQSYPNGIKDNEFHHTYMAKIDNMLNEFSLDKNEVEQVKFVTIPEFRELLKNSDANGHFISSNTPYYLEVIDAIEHRLL</sequence>
<organism evidence="3 4">
    <name type="scientific">Gelidibacter pelagius</name>
    <dbReference type="NCBI Taxonomy" id="2819985"/>
    <lineage>
        <taxon>Bacteria</taxon>
        <taxon>Pseudomonadati</taxon>
        <taxon>Bacteroidota</taxon>
        <taxon>Flavobacteriia</taxon>
        <taxon>Flavobacteriales</taxon>
        <taxon>Flavobacteriaceae</taxon>
        <taxon>Gelidibacter</taxon>
    </lineage>
</organism>
<dbReference type="InterPro" id="IPR020084">
    <property type="entry name" value="NUDIX_hydrolase_CS"/>
</dbReference>
<comment type="caution">
    <text evidence="3">The sequence shown here is derived from an EMBL/GenBank/DDBJ whole genome shotgun (WGS) entry which is preliminary data.</text>
</comment>
<evidence type="ECO:0000259" key="2">
    <source>
        <dbReference type="PROSITE" id="PS51462"/>
    </source>
</evidence>
<dbReference type="PROSITE" id="PS51462">
    <property type="entry name" value="NUDIX"/>
    <property type="match status" value="1"/>
</dbReference>
<keyword evidence="1" id="KW-0378">Hydrolase</keyword>
<dbReference type="SUPFAM" id="SSF55811">
    <property type="entry name" value="Nudix"/>
    <property type="match status" value="1"/>
</dbReference>
<dbReference type="EMBL" id="JAGEVG010000005">
    <property type="protein sequence ID" value="MBO3097739.1"/>
    <property type="molecule type" value="Genomic_DNA"/>
</dbReference>
<evidence type="ECO:0000313" key="4">
    <source>
        <dbReference type="Proteomes" id="UP000681315"/>
    </source>
</evidence>
<dbReference type="PANTHER" id="PTHR10885:SF20">
    <property type="entry name" value="NUDIX HYDROLASE DOMAIN-CONTAINING PROTEIN"/>
    <property type="match status" value="1"/>
</dbReference>
<proteinExistence type="predicted"/>
<dbReference type="InterPro" id="IPR015797">
    <property type="entry name" value="NUDIX_hydrolase-like_dom_sf"/>
</dbReference>
<reference evidence="3 4" key="1">
    <citation type="submission" date="2021-03" db="EMBL/GenBank/DDBJ databases">
        <title>Gelidibacter sp. nov., isolated from costal sediment.</title>
        <authorList>
            <person name="Lun K.-Y."/>
        </authorList>
    </citation>
    <scope>NUCLEOTIDE SEQUENCE [LARGE SCALE GENOMIC DNA]</scope>
    <source>
        <strain evidence="3 4">DF109</strain>
    </source>
</reference>
<feature type="domain" description="Nudix hydrolase" evidence="2">
    <location>
        <begin position="30"/>
        <end position="177"/>
    </location>
</feature>
<dbReference type="Pfam" id="PF00293">
    <property type="entry name" value="NUDIX"/>
    <property type="match status" value="1"/>
</dbReference>
<dbReference type="InterPro" id="IPR000086">
    <property type="entry name" value="NUDIX_hydrolase_dom"/>
</dbReference>
<dbReference type="Proteomes" id="UP000681315">
    <property type="component" value="Unassembled WGS sequence"/>
</dbReference>
<evidence type="ECO:0000256" key="1">
    <source>
        <dbReference type="ARBA" id="ARBA00022801"/>
    </source>
</evidence>
<dbReference type="CDD" id="cd04692">
    <property type="entry name" value="NUDIX_Hydrolase"/>
    <property type="match status" value="1"/>
</dbReference>
<name>A0ABS3SPV3_9FLAO</name>
<dbReference type="PROSITE" id="PS00893">
    <property type="entry name" value="NUDIX_BOX"/>
    <property type="match status" value="1"/>
</dbReference>